<dbReference type="GO" id="GO:0044283">
    <property type="term" value="P:small molecule biosynthetic process"/>
    <property type="evidence" value="ECO:0007669"/>
    <property type="project" value="UniProtKB-ARBA"/>
</dbReference>
<evidence type="ECO:0000256" key="1">
    <source>
        <dbReference type="ARBA" id="ARBA00008056"/>
    </source>
</evidence>
<dbReference type="OrthoDB" id="288590at2759"/>
<evidence type="ECO:0000313" key="5">
    <source>
        <dbReference type="Proteomes" id="UP000258309"/>
    </source>
</evidence>
<dbReference type="InterPro" id="IPR026992">
    <property type="entry name" value="DIOX_N"/>
</dbReference>
<dbReference type="OMA" id="ENDQREC"/>
<protein>
    <recommendedName>
        <fullName evidence="3">Fe2OG dioxygenase domain-containing protein</fullName>
    </recommendedName>
</protein>
<dbReference type="InterPro" id="IPR044861">
    <property type="entry name" value="IPNS-like_FE2OG_OXY"/>
</dbReference>
<dbReference type="SUPFAM" id="SSF51197">
    <property type="entry name" value="Clavaminate synthase-like"/>
    <property type="match status" value="1"/>
</dbReference>
<reference evidence="4 5" key="1">
    <citation type="submission" date="2018-05" db="EMBL/GenBank/DDBJ databases">
        <title>Draft genome sequence of Scytalidium lignicola DSM 105466, a ubiquitous saprotrophic fungus.</title>
        <authorList>
            <person name="Buettner E."/>
            <person name="Gebauer A.M."/>
            <person name="Hofrichter M."/>
            <person name="Liers C."/>
            <person name="Kellner H."/>
        </authorList>
    </citation>
    <scope>NUCLEOTIDE SEQUENCE [LARGE SCALE GENOMIC DNA]</scope>
    <source>
        <strain evidence="4 5">DSM 105466</strain>
    </source>
</reference>
<dbReference type="InterPro" id="IPR005123">
    <property type="entry name" value="Oxoglu/Fe-dep_dioxygenase_dom"/>
</dbReference>
<proteinExistence type="inferred from homology"/>
<evidence type="ECO:0000259" key="3">
    <source>
        <dbReference type="PROSITE" id="PS51471"/>
    </source>
</evidence>
<comment type="similarity">
    <text evidence="1 2">Belongs to the iron/ascorbate-dependent oxidoreductase family.</text>
</comment>
<keyword evidence="2" id="KW-0408">Iron</keyword>
<dbReference type="EMBL" id="NCSJ02000017">
    <property type="protein sequence ID" value="RFU34734.1"/>
    <property type="molecule type" value="Genomic_DNA"/>
</dbReference>
<keyword evidence="2" id="KW-0560">Oxidoreductase</keyword>
<sequence length="348" mass="39567">MPSATLEEPNAPFPIVSFEPFLNGNENDQRECAQKLYDAFHNFGWIYLKDFGISVEEVDEMFALSKKYFDRPIEEKMKEKVVSTQTAQGYTADGAESSLKGAVSHKESYEHGRFVNNNLPKDGELADFKVVIDAFYQKCFELCKHVLRALAVIEGNMDPEYFTEPMKDANPQLRLLHYMPIQRKTLEYENHWRINPHCDYGLCTILFQDQVGGLEVDPDHTGKFLPATPVRGTCVINVADLLQRLSNNRLKSTRHRVTLPQLTEEQKLTLGPDDYLPARYSAAYFVHPAPSHTIAPILLPGEPASEYEPVNAGEWREGVTRRNYTAAHLHNAIIQDEGKGFNHQIKAL</sequence>
<gene>
    <name evidence="4" type="ORF">B7463_g1621</name>
</gene>
<dbReference type="Pfam" id="PF03171">
    <property type="entry name" value="2OG-FeII_Oxy"/>
    <property type="match status" value="1"/>
</dbReference>
<dbReference type="Gene3D" id="2.60.120.330">
    <property type="entry name" value="B-lactam Antibiotic, Isopenicillin N Synthase, Chain"/>
    <property type="match status" value="1"/>
</dbReference>
<name>A0A3E2HMW9_SCYLI</name>
<dbReference type="PANTHER" id="PTHR47990">
    <property type="entry name" value="2-OXOGLUTARATE (2OG) AND FE(II)-DEPENDENT OXYGENASE SUPERFAMILY PROTEIN-RELATED"/>
    <property type="match status" value="1"/>
</dbReference>
<dbReference type="STRING" id="5539.A0A3E2HMW9"/>
<dbReference type="GO" id="GO:0046872">
    <property type="term" value="F:metal ion binding"/>
    <property type="evidence" value="ECO:0007669"/>
    <property type="project" value="UniProtKB-KW"/>
</dbReference>
<accession>A0A3E2HMW9</accession>
<feature type="domain" description="Fe2OG dioxygenase" evidence="3">
    <location>
        <begin position="168"/>
        <end position="288"/>
    </location>
</feature>
<dbReference type="GO" id="GO:0016491">
    <property type="term" value="F:oxidoreductase activity"/>
    <property type="evidence" value="ECO:0007669"/>
    <property type="project" value="UniProtKB-KW"/>
</dbReference>
<keyword evidence="5" id="KW-1185">Reference proteome</keyword>
<dbReference type="Proteomes" id="UP000258309">
    <property type="component" value="Unassembled WGS sequence"/>
</dbReference>
<feature type="non-terminal residue" evidence="4">
    <location>
        <position position="348"/>
    </location>
</feature>
<comment type="caution">
    <text evidence="4">The sequence shown here is derived from an EMBL/GenBank/DDBJ whole genome shotgun (WGS) entry which is preliminary data.</text>
</comment>
<dbReference type="AlphaFoldDB" id="A0A3E2HMW9"/>
<dbReference type="Pfam" id="PF14226">
    <property type="entry name" value="DIOX_N"/>
    <property type="match status" value="1"/>
</dbReference>
<dbReference type="PROSITE" id="PS51471">
    <property type="entry name" value="FE2OG_OXY"/>
    <property type="match status" value="1"/>
</dbReference>
<feature type="non-terminal residue" evidence="4">
    <location>
        <position position="1"/>
    </location>
</feature>
<evidence type="ECO:0000256" key="2">
    <source>
        <dbReference type="RuleBase" id="RU003682"/>
    </source>
</evidence>
<keyword evidence="2" id="KW-0479">Metal-binding</keyword>
<dbReference type="InterPro" id="IPR050231">
    <property type="entry name" value="Iron_ascorbate_oxido_reductase"/>
</dbReference>
<evidence type="ECO:0000313" key="4">
    <source>
        <dbReference type="EMBL" id="RFU34734.1"/>
    </source>
</evidence>
<organism evidence="4 5">
    <name type="scientific">Scytalidium lignicola</name>
    <name type="common">Hyphomycete</name>
    <dbReference type="NCBI Taxonomy" id="5539"/>
    <lineage>
        <taxon>Eukaryota</taxon>
        <taxon>Fungi</taxon>
        <taxon>Dikarya</taxon>
        <taxon>Ascomycota</taxon>
        <taxon>Pezizomycotina</taxon>
        <taxon>Leotiomycetes</taxon>
        <taxon>Leotiomycetes incertae sedis</taxon>
        <taxon>Scytalidium</taxon>
    </lineage>
</organism>
<dbReference type="InterPro" id="IPR027443">
    <property type="entry name" value="IPNS-like_sf"/>
</dbReference>